<name>A0ABQ9XAI6_9EUKA</name>
<sequence length="714" mass="80771">MPFGRCERTQMLSSPSDTSVQPLASVSLDVWGCSDGRGVRGKDGDGTEAASVESELNTAYASSFNDNTTRRKFVIEQKKWSADLLTPSTLPFFLSLLLAILPHSSPHEHSLLIHAVPLSALDAVIAAMEAEGCCNERVRDGRVELWRWYGKGRGDPASEQASLGIEDGSRNSTFSFFSLSLSSFRLDGMTVDATADELERGMSRPDVIVNSGIWLNIPILLRDCDLSNERNIQKMERLMTAMRTILDKCVQNQTSLVNRRLLHSSLSTLASSPTLDPSSPLGNLINLAEQCLAPLKRLKDGPLELVETGEFKSMEDAILHNTQTISKQKEEINLLSCTITTLERQLKEEEERLTKERQDIVAEMEAMLTKEREKLNEAEMKVERAKEREQALEIARREAEARIAQLLIEKQNTENNLKESKEREKRADERENQANADRRDADQTRKKIEEEKKRAEAERGKMESKTQQAETISRNLQNEVKKVLEQKEIVEHETQLLSDKVRRLQEEFDEKSGENEKSKRENRSLEVQNDELKQEMTDVPIWVGTDSLQTLDTTAHRLTATTLSQIITLKGNLWITAFTHPIDEGEWELKIRASQITFSNVMLGYIRHPLPENATRESCGSHHSGIGGDFILWEGSMWKDDEEFKPEGTNKECDRVGQTAAIRVNMWTREARLAVDDEEQPGIFPDIPSPLCLGITTGFRTANLSVEVLWLKRL</sequence>
<feature type="region of interest" description="Disordered" evidence="1">
    <location>
        <begin position="507"/>
        <end position="526"/>
    </location>
</feature>
<organism evidence="2 3">
    <name type="scientific">Blattamonas nauphoetae</name>
    <dbReference type="NCBI Taxonomy" id="2049346"/>
    <lineage>
        <taxon>Eukaryota</taxon>
        <taxon>Metamonada</taxon>
        <taxon>Preaxostyla</taxon>
        <taxon>Oxymonadida</taxon>
        <taxon>Blattamonas</taxon>
    </lineage>
</organism>
<evidence type="ECO:0000313" key="2">
    <source>
        <dbReference type="EMBL" id="KAK2947874.1"/>
    </source>
</evidence>
<proteinExistence type="predicted"/>
<reference evidence="2 3" key="1">
    <citation type="journal article" date="2022" name="bioRxiv">
        <title>Genomics of Preaxostyla Flagellates Illuminates Evolutionary Transitions and the Path Towards Mitochondrial Loss.</title>
        <authorList>
            <person name="Novak L.V.F."/>
            <person name="Treitli S.C."/>
            <person name="Pyrih J."/>
            <person name="Halakuc P."/>
            <person name="Pipaliya S.V."/>
            <person name="Vacek V."/>
            <person name="Brzon O."/>
            <person name="Soukal P."/>
            <person name="Eme L."/>
            <person name="Dacks J.B."/>
            <person name="Karnkowska A."/>
            <person name="Elias M."/>
            <person name="Hampl V."/>
        </authorList>
    </citation>
    <scope>NUCLEOTIDE SEQUENCE [LARGE SCALE GENOMIC DNA]</scope>
    <source>
        <strain evidence="2">NAU3</strain>
        <tissue evidence="2">Gut</tissue>
    </source>
</reference>
<comment type="caution">
    <text evidence="2">The sequence shown here is derived from an EMBL/GenBank/DDBJ whole genome shotgun (WGS) entry which is preliminary data.</text>
</comment>
<accession>A0ABQ9XAI6</accession>
<evidence type="ECO:0000256" key="1">
    <source>
        <dbReference type="SAM" id="MobiDB-lite"/>
    </source>
</evidence>
<protein>
    <submittedName>
        <fullName evidence="2">Uncharacterized protein</fullName>
    </submittedName>
</protein>
<feature type="compositionally biased region" description="Basic and acidic residues" evidence="1">
    <location>
        <begin position="416"/>
        <end position="464"/>
    </location>
</feature>
<gene>
    <name evidence="2" type="ORF">BLNAU_17199</name>
</gene>
<feature type="region of interest" description="Disordered" evidence="1">
    <location>
        <begin position="414"/>
        <end position="472"/>
    </location>
</feature>
<dbReference type="Proteomes" id="UP001281761">
    <property type="component" value="Unassembled WGS sequence"/>
</dbReference>
<feature type="compositionally biased region" description="Polar residues" evidence="1">
    <location>
        <begin position="10"/>
        <end position="20"/>
    </location>
</feature>
<dbReference type="EMBL" id="JARBJD010000189">
    <property type="protein sequence ID" value="KAK2947874.1"/>
    <property type="molecule type" value="Genomic_DNA"/>
</dbReference>
<evidence type="ECO:0000313" key="3">
    <source>
        <dbReference type="Proteomes" id="UP001281761"/>
    </source>
</evidence>
<keyword evidence="3" id="KW-1185">Reference proteome</keyword>
<feature type="region of interest" description="Disordered" evidence="1">
    <location>
        <begin position="1"/>
        <end position="20"/>
    </location>
</feature>